<sequence>MQYKRISADCHLDLPWMPPDLFTSQAPRALKERMPYVEDGPDGPRWMAHSGASFGYLNGVGPAGQKYIPGKHHRVDIMAETGLYDDGKKGIRRVSDPHLRIKDLDRDGVDAEVIYGILGAAGRLNDREAANEMLRIYNDWLKEFCRPYPDRHIGLACLPYGDIDAAVKEIHRVARMGIRGLELSCSWDMEPMWHPMWEPLWQAVNEVQLPLHFHTFPNVPPDTIQKHGGRVGRSVFFTVVSGFQMNLVNILAAIISANVLERYPNVRIAFGESGCGWIPYALDRMDYEWEDRFMDLGLKMKPSDYWRRQCKATFQFDRIGTKLIDDMGAETLMWGSDYPHGDGVWPQSDKYIAEQFGHLPADVTYKITCENAGKFYGLIN</sequence>
<dbReference type="RefSeq" id="WP_147851239.1">
    <property type="nucleotide sequence ID" value="NZ_VDUZ01000053.1"/>
</dbReference>
<dbReference type="Proteomes" id="UP000321638">
    <property type="component" value="Unassembled WGS sequence"/>
</dbReference>
<dbReference type="InterPro" id="IPR006680">
    <property type="entry name" value="Amidohydro-rel"/>
</dbReference>
<gene>
    <name evidence="3" type="ORF">FHP25_32840</name>
</gene>
<dbReference type="OrthoDB" id="9799024at2"/>
<evidence type="ECO:0000313" key="3">
    <source>
        <dbReference type="EMBL" id="TXL70793.1"/>
    </source>
</evidence>
<dbReference type="Gene3D" id="3.20.20.140">
    <property type="entry name" value="Metal-dependent hydrolases"/>
    <property type="match status" value="1"/>
</dbReference>
<dbReference type="GO" id="GO:0019748">
    <property type="term" value="P:secondary metabolic process"/>
    <property type="evidence" value="ECO:0007669"/>
    <property type="project" value="TreeGrafter"/>
</dbReference>
<keyword evidence="3" id="KW-0378">Hydrolase</keyword>
<accession>A0A5C8PAH4</accession>
<reference evidence="3 4" key="1">
    <citation type="submission" date="2019-06" db="EMBL/GenBank/DDBJ databases">
        <title>New taxonomy in bacterial strain CC-CFT640, isolated from vineyard.</title>
        <authorList>
            <person name="Lin S.-Y."/>
            <person name="Tsai C.-F."/>
            <person name="Young C.-C."/>
        </authorList>
    </citation>
    <scope>NUCLEOTIDE SEQUENCE [LARGE SCALE GENOMIC DNA]</scope>
    <source>
        <strain evidence="3 4">CC-CFT640</strain>
    </source>
</reference>
<dbReference type="EMBL" id="VDUZ01000053">
    <property type="protein sequence ID" value="TXL70793.1"/>
    <property type="molecule type" value="Genomic_DNA"/>
</dbReference>
<keyword evidence="4" id="KW-1185">Reference proteome</keyword>
<proteinExistence type="predicted"/>
<keyword evidence="1" id="KW-0456">Lyase</keyword>
<dbReference type="GO" id="GO:0005737">
    <property type="term" value="C:cytoplasm"/>
    <property type="evidence" value="ECO:0007669"/>
    <property type="project" value="TreeGrafter"/>
</dbReference>
<feature type="domain" description="Amidohydrolase-related" evidence="2">
    <location>
        <begin position="76"/>
        <end position="378"/>
    </location>
</feature>
<comment type="caution">
    <text evidence="3">The sequence shown here is derived from an EMBL/GenBank/DDBJ whole genome shotgun (WGS) entry which is preliminary data.</text>
</comment>
<dbReference type="InterPro" id="IPR032465">
    <property type="entry name" value="ACMSD"/>
</dbReference>
<dbReference type="PANTHER" id="PTHR21240">
    <property type="entry name" value="2-AMINO-3-CARBOXYLMUCONATE-6-SEMIALDEHYDE DECARBOXYLASE"/>
    <property type="match status" value="1"/>
</dbReference>
<dbReference type="Pfam" id="PF04909">
    <property type="entry name" value="Amidohydro_2"/>
    <property type="match status" value="1"/>
</dbReference>
<dbReference type="InterPro" id="IPR032466">
    <property type="entry name" value="Metal_Hydrolase"/>
</dbReference>
<protein>
    <submittedName>
        <fullName evidence="3">Amidohydrolase</fullName>
    </submittedName>
</protein>
<dbReference type="AlphaFoldDB" id="A0A5C8PAH4"/>
<dbReference type="GO" id="GO:0016787">
    <property type="term" value="F:hydrolase activity"/>
    <property type="evidence" value="ECO:0007669"/>
    <property type="project" value="UniProtKB-KW"/>
</dbReference>
<evidence type="ECO:0000259" key="2">
    <source>
        <dbReference type="Pfam" id="PF04909"/>
    </source>
</evidence>
<dbReference type="SUPFAM" id="SSF51556">
    <property type="entry name" value="Metallo-dependent hydrolases"/>
    <property type="match status" value="1"/>
</dbReference>
<evidence type="ECO:0000313" key="4">
    <source>
        <dbReference type="Proteomes" id="UP000321638"/>
    </source>
</evidence>
<name>A0A5C8PAH4_9HYPH</name>
<organism evidence="3 4">
    <name type="scientific">Vineibacter terrae</name>
    <dbReference type="NCBI Taxonomy" id="2586908"/>
    <lineage>
        <taxon>Bacteria</taxon>
        <taxon>Pseudomonadati</taxon>
        <taxon>Pseudomonadota</taxon>
        <taxon>Alphaproteobacteria</taxon>
        <taxon>Hyphomicrobiales</taxon>
        <taxon>Vineibacter</taxon>
    </lineage>
</organism>
<dbReference type="PANTHER" id="PTHR21240:SF28">
    <property type="entry name" value="ISO-OROTATE DECARBOXYLASE (EUROFUNG)"/>
    <property type="match status" value="1"/>
</dbReference>
<evidence type="ECO:0000256" key="1">
    <source>
        <dbReference type="ARBA" id="ARBA00023239"/>
    </source>
</evidence>
<dbReference type="GO" id="GO:0016831">
    <property type="term" value="F:carboxy-lyase activity"/>
    <property type="evidence" value="ECO:0007669"/>
    <property type="project" value="InterPro"/>
</dbReference>